<dbReference type="PANTHER" id="PTHR10492:SF94">
    <property type="entry name" value="ATP-DEPENDENT DNA HELICASE"/>
    <property type="match status" value="1"/>
</dbReference>
<sequence length="234" mass="26446">MNAVDNMTQYSPAMTIILPKVPSCKHCGAYRFYRETDQICCSRGEITLAESELPPYLFDCHINVEICCEIRAVKYLYKYVHKGHDKILFRIASENSNSVVDEIANFQNAREMITGLKDSLTYLMKTRNFTTLDVATAIQKTSTDEENVEYICNICQKEVILQTTVANISRLSKLGEHYDVSAIRVELHGKVFLMLLRHDENTPAANKGKAISETQSPLSPLKRAMSEITITLGI</sequence>
<dbReference type="PANTHER" id="PTHR10492">
    <property type="match status" value="1"/>
</dbReference>
<name>A0AAV3RKA1_LITER</name>
<protein>
    <submittedName>
        <fullName evidence="1">Uncharacterized protein</fullName>
    </submittedName>
</protein>
<evidence type="ECO:0000313" key="1">
    <source>
        <dbReference type="EMBL" id="GAA0175626.1"/>
    </source>
</evidence>
<accession>A0AAV3RKA1</accession>
<proteinExistence type="predicted"/>
<dbReference type="AlphaFoldDB" id="A0AAV3RKA1"/>
<comment type="caution">
    <text evidence="1">The sequence shown here is derived from an EMBL/GenBank/DDBJ whole genome shotgun (WGS) entry which is preliminary data.</text>
</comment>
<reference evidence="1 2" key="1">
    <citation type="submission" date="2024-01" db="EMBL/GenBank/DDBJ databases">
        <title>The complete chloroplast genome sequence of Lithospermum erythrorhizon: insights into the phylogenetic relationship among Boraginaceae species and the maternal lineages of purple gromwells.</title>
        <authorList>
            <person name="Okada T."/>
            <person name="Watanabe K."/>
        </authorList>
    </citation>
    <scope>NUCLEOTIDE SEQUENCE [LARGE SCALE GENOMIC DNA]</scope>
</reference>
<organism evidence="1 2">
    <name type="scientific">Lithospermum erythrorhizon</name>
    <name type="common">Purple gromwell</name>
    <name type="synonym">Lithospermum officinale var. erythrorhizon</name>
    <dbReference type="NCBI Taxonomy" id="34254"/>
    <lineage>
        <taxon>Eukaryota</taxon>
        <taxon>Viridiplantae</taxon>
        <taxon>Streptophyta</taxon>
        <taxon>Embryophyta</taxon>
        <taxon>Tracheophyta</taxon>
        <taxon>Spermatophyta</taxon>
        <taxon>Magnoliopsida</taxon>
        <taxon>eudicotyledons</taxon>
        <taxon>Gunneridae</taxon>
        <taxon>Pentapetalae</taxon>
        <taxon>asterids</taxon>
        <taxon>lamiids</taxon>
        <taxon>Boraginales</taxon>
        <taxon>Boraginaceae</taxon>
        <taxon>Boraginoideae</taxon>
        <taxon>Lithospermeae</taxon>
        <taxon>Lithospermum</taxon>
    </lineage>
</organism>
<keyword evidence="2" id="KW-1185">Reference proteome</keyword>
<dbReference type="EMBL" id="BAABME010027466">
    <property type="protein sequence ID" value="GAA0175626.1"/>
    <property type="molecule type" value="Genomic_DNA"/>
</dbReference>
<dbReference type="Proteomes" id="UP001454036">
    <property type="component" value="Unassembled WGS sequence"/>
</dbReference>
<evidence type="ECO:0000313" key="2">
    <source>
        <dbReference type="Proteomes" id="UP001454036"/>
    </source>
</evidence>
<gene>
    <name evidence="1" type="ORF">LIER_41949</name>
</gene>